<keyword evidence="6" id="KW-1185">Reference proteome</keyword>
<dbReference type="PANTHER" id="PTHR23083">
    <property type="entry name" value="TETRATRICOPEPTIDE REPEAT PROTEIN, TPR"/>
    <property type="match status" value="1"/>
</dbReference>
<protein>
    <recommendedName>
        <fullName evidence="7">TPR-like protein</fullName>
    </recommendedName>
</protein>
<accession>A0ABP9YAU7</accession>
<comment type="similarity">
    <text evidence="2">Belongs to the YPP1 family.</text>
</comment>
<gene>
    <name evidence="5" type="ORF">HPULCUR_009207</name>
</gene>
<dbReference type="SMART" id="SM00028">
    <property type="entry name" value="TPR"/>
    <property type="match status" value="4"/>
</dbReference>
<dbReference type="InterPro" id="IPR051722">
    <property type="entry name" value="Endocytosis_PI4K-reg_protein"/>
</dbReference>
<proteinExistence type="inferred from homology"/>
<feature type="repeat" description="TPR" evidence="3">
    <location>
        <begin position="1071"/>
        <end position="1104"/>
    </location>
</feature>
<feature type="region of interest" description="Disordered" evidence="4">
    <location>
        <begin position="799"/>
        <end position="832"/>
    </location>
</feature>
<feature type="region of interest" description="Disordered" evidence="4">
    <location>
        <begin position="855"/>
        <end position="985"/>
    </location>
</feature>
<keyword evidence="3" id="KW-0802">TPR repeat</keyword>
<dbReference type="Gene3D" id="1.25.40.10">
    <property type="entry name" value="Tetratricopeptide repeat domain"/>
    <property type="match status" value="3"/>
</dbReference>
<feature type="compositionally biased region" description="Basic and acidic residues" evidence="4">
    <location>
        <begin position="941"/>
        <end position="951"/>
    </location>
</feature>
<dbReference type="InterPro" id="IPR019734">
    <property type="entry name" value="TPR_rpt"/>
</dbReference>
<evidence type="ECO:0000256" key="4">
    <source>
        <dbReference type="SAM" id="MobiDB-lite"/>
    </source>
</evidence>
<evidence type="ECO:0000313" key="5">
    <source>
        <dbReference type="EMBL" id="GAA5803723.1"/>
    </source>
</evidence>
<feature type="compositionally biased region" description="Basic and acidic residues" evidence="4">
    <location>
        <begin position="919"/>
        <end position="928"/>
    </location>
</feature>
<dbReference type="Proteomes" id="UP001476247">
    <property type="component" value="Unassembled WGS sequence"/>
</dbReference>
<feature type="compositionally biased region" description="Acidic residues" evidence="4">
    <location>
        <begin position="876"/>
        <end position="886"/>
    </location>
</feature>
<evidence type="ECO:0000256" key="3">
    <source>
        <dbReference type="PROSITE-ProRule" id="PRU00339"/>
    </source>
</evidence>
<evidence type="ECO:0000256" key="2">
    <source>
        <dbReference type="ARBA" id="ARBA00038251"/>
    </source>
</evidence>
<dbReference type="PANTHER" id="PTHR23083:SF464">
    <property type="entry name" value="TETRATRICOPEPTIDE REPEAT DOMAIN 7, ISOFORM A"/>
    <property type="match status" value="1"/>
</dbReference>
<dbReference type="InterPro" id="IPR011990">
    <property type="entry name" value="TPR-like_helical_dom_sf"/>
</dbReference>
<feature type="compositionally biased region" description="Basic and acidic residues" evidence="4">
    <location>
        <begin position="858"/>
        <end position="870"/>
    </location>
</feature>
<evidence type="ECO:0000313" key="6">
    <source>
        <dbReference type="Proteomes" id="UP001476247"/>
    </source>
</evidence>
<organism evidence="5 6">
    <name type="scientific">Helicostylum pulchrum</name>
    <dbReference type="NCBI Taxonomy" id="562976"/>
    <lineage>
        <taxon>Eukaryota</taxon>
        <taxon>Fungi</taxon>
        <taxon>Fungi incertae sedis</taxon>
        <taxon>Mucoromycota</taxon>
        <taxon>Mucoromycotina</taxon>
        <taxon>Mucoromycetes</taxon>
        <taxon>Mucorales</taxon>
        <taxon>Mucorineae</taxon>
        <taxon>Mucoraceae</taxon>
        <taxon>Helicostylum</taxon>
    </lineage>
</organism>
<reference evidence="5 6" key="1">
    <citation type="submission" date="2024-04" db="EMBL/GenBank/DDBJ databases">
        <title>genome sequences of Mucor flavus KT1a and Helicostylum pulchrum KT1b strains isolation_sourced from the surface of a dry-aged beef.</title>
        <authorList>
            <person name="Toyotome T."/>
            <person name="Hosono M."/>
            <person name="Torimaru M."/>
            <person name="Fukuda K."/>
            <person name="Mikami N."/>
        </authorList>
    </citation>
    <scope>NUCLEOTIDE SEQUENCE [LARGE SCALE GENOMIC DNA]</scope>
    <source>
        <strain evidence="5 6">KT1b</strain>
    </source>
</reference>
<comment type="caution">
    <text evidence="5">The sequence shown here is derived from an EMBL/GenBank/DDBJ whole genome shotgun (WGS) entry which is preliminary data.</text>
</comment>
<evidence type="ECO:0008006" key="7">
    <source>
        <dbReference type="Google" id="ProtNLM"/>
    </source>
</evidence>
<comment type="function">
    <text evidence="1">Involved in endocytosis.</text>
</comment>
<dbReference type="SUPFAM" id="SSF48452">
    <property type="entry name" value="TPR-like"/>
    <property type="match status" value="2"/>
</dbReference>
<evidence type="ECO:0000256" key="1">
    <source>
        <dbReference type="ARBA" id="ARBA00002550"/>
    </source>
</evidence>
<dbReference type="PROSITE" id="PS50005">
    <property type="entry name" value="TPR"/>
    <property type="match status" value="1"/>
</dbReference>
<dbReference type="Pfam" id="PF13181">
    <property type="entry name" value="TPR_8"/>
    <property type="match status" value="1"/>
</dbReference>
<feature type="compositionally biased region" description="Low complexity" evidence="4">
    <location>
        <begin position="965"/>
        <end position="977"/>
    </location>
</feature>
<name>A0ABP9YAU7_9FUNG</name>
<dbReference type="EMBL" id="BAABUJ010000030">
    <property type="protein sequence ID" value="GAA5803723.1"/>
    <property type="molecule type" value="Genomic_DNA"/>
</dbReference>
<sequence>MNNPKALQTFLDLEIARCNERWTDIPELARRYKKYHPYESVLEFTARMEAEFILLLRQVRQEKSKSIIPIVSTTTTSQLDLQTSTSNSRKWGTRQIATISSTNLNTPPAVVAAAAAKKNYTEESDFIHQLDDPNNVAMSLPLESSQAQLILVRLLDVIQRQIKSGQLETIDDWQAQFSKIILARIYFETERYDKTLEWLQQLALKLEDVESGYSMVLLVQARVMKGVCYEAQENHIDALDCYLSALKVVEDHPDEENKSLSYWVENCLYRAILLQLRKKGPVKQTLKLMRAYLNYCCTQWPLDWRIHKRWVIFRHYIRYLTRAYQKGVYVPATAQDEYISSPVLSPTKSVFSDAGETTLFERSSAALEETILLTTQFRQLLATFAPLLNQSNPADLHHRTLELSHLLVSAHETVGWGPDSYVQRTLKYFVRTRKFTFNSLCTTRHIFYTLVRVGETKQAKLALTCYLELLGVPDFIECYQNMDLVGLVDAVKAKLQSITQSSSESGSNNLYQIETKLNGLLTDELSSEDDEVNGALPKKKSATGSCESDTEFDVVRMLLWATQYLYPNSGLQATVLTDIAVALLEESDFLKKKKASQWRALMVQAKRLCGTSYALYASQCHDEEKRSEYLTESLLSLKRATELDPRSWQAFYQLGIQQALTGDMPAASNSVKRSIKLRGDFIPSWHLLSLIQSSRQFHALPKSLQVIQAGLVYHLNLVENEDNEDITQDLRLDTEEGQEFFDRAEAFLKMRLSQAAILENLEGAESTIKVYPDLFDMYSKLSKKMNIALVEKANTTAARKSSLHESSIRSRSRSRANSSVHSIDEKSSESLDSGFALPLPADDFKIVEESQSLTLNKTESRSSHRLESRSLNKVTEDEEDNDEEDYVPEKVTKTKKKKRGSINLSQLMDDPLISLPSKTSKEKKEKKEKPLKRSTTFLSLKRSDSSRKDLEQEVPSSSNLKEISRNNSSSNNTVKSNTLLGPHQNSNYSSLLDKVDESTISLVSATTTTTTTTPTTTIEKNDYFKERQIRWHNILVDIWIMTSATYARALLFEEAHKAIMEADELTFGANADVWHQVGKNCLLEGLSDRAVDAYKRALSIDPDHISTHISLSSVYLSMGHVELAEQLLQKSTRGLGWNQTEAWFLLSKVYQGQENLLDAKKCLLFALKLSDMSPIVSVSSLPRFV</sequence>